<evidence type="ECO:0000313" key="2">
    <source>
        <dbReference type="Proteomes" id="UP000053244"/>
    </source>
</evidence>
<dbReference type="PANTHER" id="PTHR30348:SF4">
    <property type="entry name" value="DUF72 DOMAIN-CONTAINING PROTEIN"/>
    <property type="match status" value="1"/>
</dbReference>
<name>A0A117MQU4_9ACTN</name>
<dbReference type="InterPro" id="IPR036520">
    <property type="entry name" value="UPF0759_sf"/>
</dbReference>
<evidence type="ECO:0000313" key="1">
    <source>
        <dbReference type="EMBL" id="KUL30757.1"/>
    </source>
</evidence>
<accession>A0A117MQU4</accession>
<dbReference type="RefSeq" id="WP_067695578.1">
    <property type="nucleotide sequence ID" value="NZ_LLZH01000235.1"/>
</dbReference>
<dbReference type="InterPro" id="IPR002763">
    <property type="entry name" value="DUF72"/>
</dbReference>
<proteinExistence type="predicted"/>
<gene>
    <name evidence="1" type="ORF">ADL15_24230</name>
</gene>
<comment type="caution">
    <text evidence="1">The sequence shown here is derived from an EMBL/GenBank/DDBJ whole genome shotgun (WGS) entry which is preliminary data.</text>
</comment>
<sequence length="75" mass="8537">MTVRIGTSGWSHPHRDGVLYPPGTPARDRLGHYLRRFDTVIREWAGRDREVYVYFDNDGAGDAVRDAGTLRHLLA</sequence>
<dbReference type="SUPFAM" id="SSF117396">
    <property type="entry name" value="TM1631-like"/>
    <property type="match status" value="2"/>
</dbReference>
<dbReference type="PANTHER" id="PTHR30348">
    <property type="entry name" value="UNCHARACTERIZED PROTEIN YECE"/>
    <property type="match status" value="1"/>
</dbReference>
<dbReference type="Gene3D" id="3.20.20.410">
    <property type="entry name" value="Protein of unknown function UPF0759"/>
    <property type="match status" value="2"/>
</dbReference>
<keyword evidence="2" id="KW-1185">Reference proteome</keyword>
<protein>
    <recommendedName>
        <fullName evidence="3">DUF72 domain-containing protein</fullName>
    </recommendedName>
</protein>
<dbReference type="OrthoDB" id="9780310at2"/>
<reference evidence="1 2" key="1">
    <citation type="submission" date="2015-10" db="EMBL/GenBank/DDBJ databases">
        <authorList>
            <person name="Gilbert D.G."/>
        </authorList>
    </citation>
    <scope>NUCLEOTIDE SEQUENCE [LARGE SCALE GENOMIC DNA]</scope>
    <source>
        <strain evidence="1 2">NRRL B-16712</strain>
    </source>
</reference>
<dbReference type="Proteomes" id="UP000053244">
    <property type="component" value="Unassembled WGS sequence"/>
</dbReference>
<evidence type="ECO:0008006" key="3">
    <source>
        <dbReference type="Google" id="ProtNLM"/>
    </source>
</evidence>
<dbReference type="EMBL" id="LLZH01000235">
    <property type="protein sequence ID" value="KUL30757.1"/>
    <property type="molecule type" value="Genomic_DNA"/>
</dbReference>
<organism evidence="1 2">
    <name type="scientific">Actinoplanes awajinensis subsp. mycoplanecinus</name>
    <dbReference type="NCBI Taxonomy" id="135947"/>
    <lineage>
        <taxon>Bacteria</taxon>
        <taxon>Bacillati</taxon>
        <taxon>Actinomycetota</taxon>
        <taxon>Actinomycetes</taxon>
        <taxon>Micromonosporales</taxon>
        <taxon>Micromonosporaceae</taxon>
        <taxon>Actinoplanes</taxon>
    </lineage>
</organism>
<dbReference type="AlphaFoldDB" id="A0A117MQU4"/>